<sequence>MHLDRFPQKNKKKSFHQKGPPPPSLPPIPSATSPSLPIPSSPIPSATDPLCRLPIPSQPIPSDPLCHRLHPPSLPLVLFPSGRSPNAIGSPRGATSKIGFVTLQKSKPSSPSLPLPLMLPLPLSNDGSVIRWFFTNQVEYIRS</sequence>
<organism evidence="2 3">
    <name type="scientific">Ananas comosus</name>
    <name type="common">Pineapple</name>
    <name type="synonym">Ananas ananas</name>
    <dbReference type="NCBI Taxonomy" id="4615"/>
    <lineage>
        <taxon>Eukaryota</taxon>
        <taxon>Viridiplantae</taxon>
        <taxon>Streptophyta</taxon>
        <taxon>Embryophyta</taxon>
        <taxon>Tracheophyta</taxon>
        <taxon>Spermatophyta</taxon>
        <taxon>Magnoliopsida</taxon>
        <taxon>Liliopsida</taxon>
        <taxon>Poales</taxon>
        <taxon>Bromeliaceae</taxon>
        <taxon>Bromelioideae</taxon>
        <taxon>Ananas</taxon>
    </lineage>
</organism>
<reference evidence="3" key="2">
    <citation type="submission" date="2025-08" db="UniProtKB">
        <authorList>
            <consortium name="RefSeq"/>
        </authorList>
    </citation>
    <scope>IDENTIFICATION</scope>
    <source>
        <tissue evidence="3">Leaf</tissue>
    </source>
</reference>
<evidence type="ECO:0000256" key="1">
    <source>
        <dbReference type="SAM" id="MobiDB-lite"/>
    </source>
</evidence>
<name>A0A6P5ES77_ANACO</name>
<proteinExistence type="predicted"/>
<feature type="compositionally biased region" description="Pro residues" evidence="1">
    <location>
        <begin position="19"/>
        <end position="29"/>
    </location>
</feature>
<reference evidence="2" key="1">
    <citation type="journal article" date="2015" name="Nat. Genet.">
        <title>The pineapple genome and the evolution of CAM photosynthesis.</title>
        <authorList>
            <person name="Ming R."/>
            <person name="VanBuren R."/>
            <person name="Wai C.M."/>
            <person name="Tang H."/>
            <person name="Schatz M.C."/>
            <person name="Bowers J.E."/>
            <person name="Lyons E."/>
            <person name="Wang M.L."/>
            <person name="Chen J."/>
            <person name="Biggers E."/>
            <person name="Zhang J."/>
            <person name="Huang L."/>
            <person name="Zhang L."/>
            <person name="Miao W."/>
            <person name="Zhang J."/>
            <person name="Ye Z."/>
            <person name="Miao C."/>
            <person name="Lin Z."/>
            <person name="Wang H."/>
            <person name="Zhou H."/>
            <person name="Yim W.C."/>
            <person name="Priest H.D."/>
            <person name="Zheng C."/>
            <person name="Woodhouse M."/>
            <person name="Edger P.P."/>
            <person name="Guyot R."/>
            <person name="Guo H.B."/>
            <person name="Guo H."/>
            <person name="Zheng G."/>
            <person name="Singh R."/>
            <person name="Sharma A."/>
            <person name="Min X."/>
            <person name="Zheng Y."/>
            <person name="Lee H."/>
            <person name="Gurtowski J."/>
            <person name="Sedlazeck F.J."/>
            <person name="Harkess A."/>
            <person name="McKain M.R."/>
            <person name="Liao Z."/>
            <person name="Fang J."/>
            <person name="Liu J."/>
            <person name="Zhang X."/>
            <person name="Zhang Q."/>
            <person name="Hu W."/>
            <person name="Qin Y."/>
            <person name="Wang K."/>
            <person name="Chen L.Y."/>
            <person name="Shirley N."/>
            <person name="Lin Y.R."/>
            <person name="Liu L.Y."/>
            <person name="Hernandez A.G."/>
            <person name="Wright C.L."/>
            <person name="Bulone V."/>
            <person name="Tuskan G.A."/>
            <person name="Heath K."/>
            <person name="Zee F."/>
            <person name="Moore P.H."/>
            <person name="Sunkar R."/>
            <person name="Leebens-Mack J.H."/>
            <person name="Mockler T."/>
            <person name="Bennetzen J.L."/>
            <person name="Freeling M."/>
            <person name="Sankoff D."/>
            <person name="Paterson A.H."/>
            <person name="Zhu X."/>
            <person name="Yang X."/>
            <person name="Smith J.A."/>
            <person name="Cushman J.C."/>
            <person name="Paull R.E."/>
            <person name="Yu Q."/>
        </authorList>
    </citation>
    <scope>NUCLEOTIDE SEQUENCE [LARGE SCALE GENOMIC DNA]</scope>
    <source>
        <strain evidence="2">cv. F153</strain>
    </source>
</reference>
<dbReference type="RefSeq" id="XP_020086566.1">
    <property type="nucleotide sequence ID" value="XM_020230977.1"/>
</dbReference>
<accession>A0A6P5ES77</accession>
<dbReference type="AlphaFoldDB" id="A0A6P5ES77"/>
<gene>
    <name evidence="3" type="primary">LOC109708978</name>
</gene>
<protein>
    <submittedName>
        <fullName evidence="3">Leucine-rich repeat extensin-like protein 5 isoform X1</fullName>
    </submittedName>
</protein>
<evidence type="ECO:0000313" key="2">
    <source>
        <dbReference type="Proteomes" id="UP000515123"/>
    </source>
</evidence>
<dbReference type="Proteomes" id="UP000515123">
    <property type="component" value="Linkage group 4"/>
</dbReference>
<evidence type="ECO:0000313" key="3">
    <source>
        <dbReference type="RefSeq" id="XP_020086566.1"/>
    </source>
</evidence>
<dbReference type="GeneID" id="109708978"/>
<keyword evidence="2" id="KW-1185">Reference proteome</keyword>
<feature type="region of interest" description="Disordered" evidence="1">
    <location>
        <begin position="1"/>
        <end position="57"/>
    </location>
</feature>